<keyword evidence="2" id="KW-0645">Protease</keyword>
<dbReference type="InterPro" id="IPR009027">
    <property type="entry name" value="Ribosomal_bL9/RNase_H1_N"/>
</dbReference>
<dbReference type="Proteomes" id="UP000245207">
    <property type="component" value="Unassembled WGS sequence"/>
</dbReference>
<dbReference type="GO" id="GO:0004519">
    <property type="term" value="F:endonuclease activity"/>
    <property type="evidence" value="ECO:0007669"/>
    <property type="project" value="UniProtKB-KW"/>
</dbReference>
<evidence type="ECO:0000313" key="14">
    <source>
        <dbReference type="EMBL" id="PWA86820.1"/>
    </source>
</evidence>
<keyword evidence="15" id="KW-1185">Reference proteome</keyword>
<keyword evidence="5" id="KW-0540">Nuclease</keyword>
<dbReference type="GO" id="GO:0006508">
    <property type="term" value="P:proteolysis"/>
    <property type="evidence" value="ECO:0007669"/>
    <property type="project" value="UniProtKB-KW"/>
</dbReference>
<dbReference type="Pfam" id="PF01693">
    <property type="entry name" value="Cauli_VI"/>
    <property type="match status" value="1"/>
</dbReference>
<keyword evidence="4" id="KW-0548">Nucleotidyltransferase</keyword>
<feature type="domain" description="Reverse transcriptase RNase H-like" evidence="13">
    <location>
        <begin position="183"/>
        <end position="267"/>
    </location>
</feature>
<proteinExistence type="predicted"/>
<dbReference type="InterPro" id="IPR043128">
    <property type="entry name" value="Rev_trsase/Diguanyl_cyclase"/>
</dbReference>
<dbReference type="InterPro" id="IPR011320">
    <property type="entry name" value="RNase_H1_N"/>
</dbReference>
<protein>
    <recommendedName>
        <fullName evidence="1">RNA-directed DNA polymerase</fullName>
        <ecNumber evidence="1">2.7.7.49</ecNumber>
    </recommendedName>
</protein>
<dbReference type="AlphaFoldDB" id="A0A2U1PM36"/>
<evidence type="ECO:0000256" key="10">
    <source>
        <dbReference type="SAM" id="MobiDB-lite"/>
    </source>
</evidence>
<dbReference type="InterPro" id="IPR041373">
    <property type="entry name" value="RT_RNaseH"/>
</dbReference>
<evidence type="ECO:0000256" key="4">
    <source>
        <dbReference type="ARBA" id="ARBA00022695"/>
    </source>
</evidence>
<keyword evidence="7" id="KW-0255">Endonuclease</keyword>
<organism evidence="14 15">
    <name type="scientific">Artemisia annua</name>
    <name type="common">Sweet wormwood</name>
    <dbReference type="NCBI Taxonomy" id="35608"/>
    <lineage>
        <taxon>Eukaryota</taxon>
        <taxon>Viridiplantae</taxon>
        <taxon>Streptophyta</taxon>
        <taxon>Embryophyta</taxon>
        <taxon>Tracheophyta</taxon>
        <taxon>Spermatophyta</taxon>
        <taxon>Magnoliopsida</taxon>
        <taxon>eudicotyledons</taxon>
        <taxon>Gunneridae</taxon>
        <taxon>Pentapetalae</taxon>
        <taxon>asterids</taxon>
        <taxon>campanulids</taxon>
        <taxon>Asterales</taxon>
        <taxon>Asteraceae</taxon>
        <taxon>Asteroideae</taxon>
        <taxon>Anthemideae</taxon>
        <taxon>Artemisiinae</taxon>
        <taxon>Artemisia</taxon>
    </lineage>
</organism>
<evidence type="ECO:0000259" key="12">
    <source>
        <dbReference type="Pfam" id="PF02160"/>
    </source>
</evidence>
<sequence>MNRNKKFKGNPNATFIMVTIENKKTFAYIDTGATMCFGKRKILKKWEKLEKPQRIIVADKSVHEIWYVSRMVSIYVDNVEFIAPTIYMHDSAFSCPSQKHYEWNVLPFGLKQAPSIYQRFMDNNLDTWAGCLKAIQNGKQLLGLDIDGNPIPQTNSDIQTSELAHSSNDKSVNSEIHTSVLKTEKYKSKLCKYISGTFSQAEQKYSTHEKETLACLRTIKNWKIDLLQTRFELRTDSKYVTGFWRYKLHEDYCRGRLIRWQLQLHQFHPYIKHTHPRMESITKQIKHQLQQKGEQRISLEKQLAIIIKEENELFNSLQFLTQTSSSGSAAESIEKPSPLKPSSSKQSMSGSTRKVTPSTSKTQASYSPQPKKSEFTKMEEDVEEILQQSSIGKQKWYAIFNGPFRGVYRDWAIASSHIVGQNVTHKSYPTKEAAEIALKELYKTVATEEVQKSQRFTSLNQNLAEQIAKINAAKRIKSIPTTREREEMKKPTTEKFQKFWDSLINYNETHTTMSFYPVKQRIGPRAIFFPEAAPIDIYNYFVHGLLDTLYIGGEDPKETQKFPSRAQNINLKELQEFPISVRKTIKSYSEVFAKERPLFLKTCSSYPIFGGDQELLVPSITIAQLGISNGEPPDRDEIPATTPSKDHLVTALAGVFFESLRLGTGRGQSQKIKINYCSDNLLIYSKFTERISEQQQEVIAKFEEPFEKFTGLLAALPDDYKMSLCRHFSKIPRHSCEYCSDSQMEE</sequence>
<dbReference type="InterPro" id="IPR000588">
    <property type="entry name" value="Pept_A3A"/>
</dbReference>
<feature type="domain" description="Peptidase A3A" evidence="12">
    <location>
        <begin position="10"/>
        <end position="92"/>
    </location>
</feature>
<feature type="region of interest" description="Disordered" evidence="10">
    <location>
        <begin position="327"/>
        <end position="375"/>
    </location>
</feature>
<evidence type="ECO:0000259" key="11">
    <source>
        <dbReference type="Pfam" id="PF01693"/>
    </source>
</evidence>
<evidence type="ECO:0000256" key="2">
    <source>
        <dbReference type="ARBA" id="ARBA00022670"/>
    </source>
</evidence>
<keyword evidence="3" id="KW-0808">Transferase</keyword>
<dbReference type="OrthoDB" id="1747532at2759"/>
<name>A0A2U1PM36_ARTAN</name>
<dbReference type="InterPro" id="IPR051320">
    <property type="entry name" value="Viral_Replic_Matur_Polypro"/>
</dbReference>
<feature type="domain" description="Ribonuclease H1 N-terminal" evidence="11">
    <location>
        <begin position="395"/>
        <end position="435"/>
    </location>
</feature>
<dbReference type="InterPro" id="IPR037056">
    <property type="entry name" value="RNase_H1_N_sf"/>
</dbReference>
<dbReference type="Pfam" id="PF17917">
    <property type="entry name" value="RT_RNaseH"/>
    <property type="match status" value="1"/>
</dbReference>
<keyword evidence="8" id="KW-0378">Hydrolase</keyword>
<dbReference type="GO" id="GO:0004190">
    <property type="term" value="F:aspartic-type endopeptidase activity"/>
    <property type="evidence" value="ECO:0007669"/>
    <property type="project" value="UniProtKB-KW"/>
</dbReference>
<dbReference type="InterPro" id="IPR043502">
    <property type="entry name" value="DNA/RNA_pol_sf"/>
</dbReference>
<accession>A0A2U1PM36</accession>
<dbReference type="SUPFAM" id="SSF55658">
    <property type="entry name" value="L9 N-domain-like"/>
    <property type="match status" value="1"/>
</dbReference>
<feature type="compositionally biased region" description="Low complexity" evidence="10">
    <location>
        <begin position="340"/>
        <end position="351"/>
    </location>
</feature>
<dbReference type="SUPFAM" id="SSF56672">
    <property type="entry name" value="DNA/RNA polymerases"/>
    <property type="match status" value="1"/>
</dbReference>
<evidence type="ECO:0000256" key="9">
    <source>
        <dbReference type="ARBA" id="ARBA00022918"/>
    </source>
</evidence>
<comment type="caution">
    <text evidence="14">The sequence shown here is derived from an EMBL/GenBank/DDBJ whole genome shotgun (WGS) entry which is preliminary data.</text>
</comment>
<dbReference type="EMBL" id="PKPP01000979">
    <property type="protein sequence ID" value="PWA86820.1"/>
    <property type="molecule type" value="Genomic_DNA"/>
</dbReference>
<dbReference type="GO" id="GO:0003964">
    <property type="term" value="F:RNA-directed DNA polymerase activity"/>
    <property type="evidence" value="ECO:0007669"/>
    <property type="project" value="UniProtKB-KW"/>
</dbReference>
<evidence type="ECO:0000256" key="5">
    <source>
        <dbReference type="ARBA" id="ARBA00022722"/>
    </source>
</evidence>
<feature type="compositionally biased region" description="Polar residues" evidence="10">
    <location>
        <begin position="352"/>
        <end position="370"/>
    </location>
</feature>
<evidence type="ECO:0000256" key="6">
    <source>
        <dbReference type="ARBA" id="ARBA00022750"/>
    </source>
</evidence>
<dbReference type="Gene3D" id="3.40.970.10">
    <property type="entry name" value="Ribonuclease H1, N-terminal domain"/>
    <property type="match status" value="1"/>
</dbReference>
<dbReference type="Gene3D" id="3.30.70.270">
    <property type="match status" value="1"/>
</dbReference>
<evidence type="ECO:0000256" key="1">
    <source>
        <dbReference type="ARBA" id="ARBA00012493"/>
    </source>
</evidence>
<dbReference type="PANTHER" id="PTHR33064">
    <property type="entry name" value="POL PROTEIN"/>
    <property type="match status" value="1"/>
</dbReference>
<dbReference type="PANTHER" id="PTHR33064:SF37">
    <property type="entry name" value="RIBONUCLEASE H"/>
    <property type="match status" value="1"/>
</dbReference>
<reference evidence="14 15" key="1">
    <citation type="journal article" date="2018" name="Mol. Plant">
        <title>The genome of Artemisia annua provides insight into the evolution of Asteraceae family and artemisinin biosynthesis.</title>
        <authorList>
            <person name="Shen Q."/>
            <person name="Zhang L."/>
            <person name="Liao Z."/>
            <person name="Wang S."/>
            <person name="Yan T."/>
            <person name="Shi P."/>
            <person name="Liu M."/>
            <person name="Fu X."/>
            <person name="Pan Q."/>
            <person name="Wang Y."/>
            <person name="Lv Z."/>
            <person name="Lu X."/>
            <person name="Zhang F."/>
            <person name="Jiang W."/>
            <person name="Ma Y."/>
            <person name="Chen M."/>
            <person name="Hao X."/>
            <person name="Li L."/>
            <person name="Tang Y."/>
            <person name="Lv G."/>
            <person name="Zhou Y."/>
            <person name="Sun X."/>
            <person name="Brodelius P.E."/>
            <person name="Rose J.K.C."/>
            <person name="Tang K."/>
        </authorList>
    </citation>
    <scope>NUCLEOTIDE SEQUENCE [LARGE SCALE GENOMIC DNA]</scope>
    <source>
        <strain evidence="15">cv. Huhao1</strain>
        <tissue evidence="14">Leaf</tissue>
    </source>
</reference>
<dbReference type="Pfam" id="PF02160">
    <property type="entry name" value="Peptidase_A3"/>
    <property type="match status" value="1"/>
</dbReference>
<gene>
    <name evidence="14" type="ORF">CTI12_AA126920</name>
</gene>
<dbReference type="EC" id="2.7.7.49" evidence="1"/>
<evidence type="ECO:0000256" key="8">
    <source>
        <dbReference type="ARBA" id="ARBA00022801"/>
    </source>
</evidence>
<keyword evidence="6" id="KW-0064">Aspartyl protease</keyword>
<evidence type="ECO:0000259" key="13">
    <source>
        <dbReference type="Pfam" id="PF17917"/>
    </source>
</evidence>
<evidence type="ECO:0000313" key="15">
    <source>
        <dbReference type="Proteomes" id="UP000245207"/>
    </source>
</evidence>
<evidence type="ECO:0000256" key="7">
    <source>
        <dbReference type="ARBA" id="ARBA00022759"/>
    </source>
</evidence>
<keyword evidence="9" id="KW-0695">RNA-directed DNA polymerase</keyword>
<evidence type="ECO:0000256" key="3">
    <source>
        <dbReference type="ARBA" id="ARBA00022679"/>
    </source>
</evidence>